<keyword evidence="1" id="KW-1133">Transmembrane helix</keyword>
<organism evidence="3 4">
    <name type="scientific">Labedella phragmitis</name>
    <dbReference type="NCBI Taxonomy" id="2498849"/>
    <lineage>
        <taxon>Bacteria</taxon>
        <taxon>Bacillati</taxon>
        <taxon>Actinomycetota</taxon>
        <taxon>Actinomycetes</taxon>
        <taxon>Micrococcales</taxon>
        <taxon>Microbacteriaceae</taxon>
        <taxon>Labedella</taxon>
    </lineage>
</organism>
<keyword evidence="1" id="KW-0472">Membrane</keyword>
<comment type="caution">
    <text evidence="3">The sequence shown here is derived from an EMBL/GenBank/DDBJ whole genome shotgun (WGS) entry which is preliminary data.</text>
</comment>
<proteinExistence type="predicted"/>
<dbReference type="OrthoDB" id="5241668at2"/>
<feature type="domain" description="DUF4350" evidence="2">
    <location>
        <begin position="62"/>
        <end position="231"/>
    </location>
</feature>
<gene>
    <name evidence="3" type="ORF">ELQ90_15145</name>
</gene>
<evidence type="ECO:0000256" key="1">
    <source>
        <dbReference type="SAM" id="Phobius"/>
    </source>
</evidence>
<evidence type="ECO:0000313" key="4">
    <source>
        <dbReference type="Proteomes" id="UP000288547"/>
    </source>
</evidence>
<keyword evidence="1" id="KW-0812">Transmembrane</keyword>
<evidence type="ECO:0000313" key="3">
    <source>
        <dbReference type="EMBL" id="RWZ46384.1"/>
    </source>
</evidence>
<dbReference type="Pfam" id="PF14258">
    <property type="entry name" value="DUF4350"/>
    <property type="match status" value="1"/>
</dbReference>
<accession>A0A3S4D871</accession>
<name>A0A3S4D871_9MICO</name>
<dbReference type="EMBL" id="RZNB01000007">
    <property type="protein sequence ID" value="RWZ46384.1"/>
    <property type="molecule type" value="Genomic_DNA"/>
</dbReference>
<feature type="transmembrane region" description="Helical" evidence="1">
    <location>
        <begin position="28"/>
        <end position="49"/>
    </location>
</feature>
<dbReference type="AlphaFoldDB" id="A0A3S4D871"/>
<reference evidence="3 4" key="1">
    <citation type="submission" date="2018-12" db="EMBL/GenBank/DDBJ databases">
        <authorList>
            <person name="Li F."/>
        </authorList>
    </citation>
    <scope>NUCLEOTIDE SEQUENCE [LARGE SCALE GENOMIC DNA]</scope>
    <source>
        <strain evidence="3 4">11W25H-1</strain>
    </source>
</reference>
<dbReference type="Proteomes" id="UP000288547">
    <property type="component" value="Unassembled WGS sequence"/>
</dbReference>
<keyword evidence="4" id="KW-1185">Reference proteome</keyword>
<dbReference type="InterPro" id="IPR025646">
    <property type="entry name" value="DUF4350"/>
</dbReference>
<evidence type="ECO:0000259" key="2">
    <source>
        <dbReference type="Pfam" id="PF14258"/>
    </source>
</evidence>
<protein>
    <submittedName>
        <fullName evidence="3">DUF4350 domain-containing protein</fullName>
    </submittedName>
</protein>
<sequence>MSMTDTRAPEIGEDAVITPRFRTRLRRAVFWIVMAAFGLLVVAVVSSMAGAGSTGAPPLDPTSADPEGAKAVAEVLEAEGVTVTAVASADDALGALESAGDATLFVVDTPYLDPSRLAGLAGAAGSIVLVDPSFPVLQELAPDVRIAGSAGGDGVDAECSDPTSERAERATVDNTYRIDGDVEGCFPVDGDRFGVVSVPGATPLTIVGSPAVFANGSVTNYGNAALALGLLGASDELVWYVPGLADVEADAPPTIGELTPGWVVPSLLLVLLATVAAGVWRGRRFGPLVVEPLPVTVRAGETMEGRARLYQRTSARLRALDSLRIGAIERIASLLALSRHADAGDVSAAAAALTGRSPNEVRSILIDAVPRSDAELVGLSDALTILEAQIRTLTDPTGRRAR</sequence>